<protein>
    <submittedName>
        <fullName evidence="2">Uncharacterized protein</fullName>
    </submittedName>
</protein>
<organism evidence="2 3">
    <name type="scientific">Pseudomonas fluorescens</name>
    <dbReference type="NCBI Taxonomy" id="294"/>
    <lineage>
        <taxon>Bacteria</taxon>
        <taxon>Pseudomonadati</taxon>
        <taxon>Pseudomonadota</taxon>
        <taxon>Gammaproteobacteria</taxon>
        <taxon>Pseudomonadales</taxon>
        <taxon>Pseudomonadaceae</taxon>
        <taxon>Pseudomonas</taxon>
    </lineage>
</organism>
<accession>A0A0N9W4R7</accession>
<sequence>MGSQDATGIRKKNKMDQFKKRDGKIRYRKDYPINKETGRVYGHADSKGTGHGELPHINIKRADGTMVRIDITG</sequence>
<name>A0A0N9W4R7_PSEFL</name>
<evidence type="ECO:0000256" key="1">
    <source>
        <dbReference type="SAM" id="MobiDB-lite"/>
    </source>
</evidence>
<reference evidence="2 3" key="2">
    <citation type="journal article" date="2018" name="Nature">
        <title>Mutant phenotypes for thousands of bacterial genes of unknown function.</title>
        <authorList>
            <person name="Price M.N."/>
            <person name="Wetmore K.M."/>
            <person name="Waters R.J."/>
            <person name="Callaghan M."/>
            <person name="Ray J."/>
            <person name="Liu H."/>
            <person name="Kuehl J.V."/>
            <person name="Melnyk R.A."/>
            <person name="Lamson J.S."/>
            <person name="Suh Y."/>
            <person name="Carlson H.K."/>
            <person name="Esquivel Z."/>
            <person name="Sadeeshkumar H."/>
            <person name="Chakraborty R."/>
            <person name="Zane G.M."/>
            <person name="Rubin B.E."/>
            <person name="Wall J.D."/>
            <person name="Visel A."/>
            <person name="Bristow J."/>
            <person name="Blow M.J."/>
            <person name="Arkin A.P."/>
            <person name="Deutschbauer A.M."/>
        </authorList>
    </citation>
    <scope>NUCLEOTIDE SEQUENCE [LARGE SCALE GENOMIC DNA]</scope>
    <source>
        <strain evidence="2 3">FW300-N2E3</strain>
    </source>
</reference>
<dbReference type="EMBL" id="CP012830">
    <property type="protein sequence ID" value="ALI01346.1"/>
    <property type="molecule type" value="Genomic_DNA"/>
</dbReference>
<reference evidence="3" key="1">
    <citation type="submission" date="2015-09" db="EMBL/GenBank/DDBJ databases">
        <title>Whole genome sequence of Pseudomonas fluorescens FW300-N2E3.</title>
        <authorList>
            <person name="Ray J."/>
            <person name="Melnyk R."/>
            <person name="Deutschbauer A."/>
        </authorList>
    </citation>
    <scope>NUCLEOTIDE SEQUENCE [LARGE SCALE GENOMIC DNA]</scope>
    <source>
        <strain evidence="3">FW300-N2E3</strain>
    </source>
</reference>
<feature type="compositionally biased region" description="Basic and acidic residues" evidence="1">
    <location>
        <begin position="14"/>
        <end position="31"/>
    </location>
</feature>
<dbReference type="Proteomes" id="UP000066487">
    <property type="component" value="Chromosome"/>
</dbReference>
<feature type="region of interest" description="Disordered" evidence="1">
    <location>
        <begin position="1"/>
        <end position="31"/>
    </location>
</feature>
<gene>
    <name evidence="2" type="ORF">AO353_09800</name>
</gene>
<evidence type="ECO:0000313" key="2">
    <source>
        <dbReference type="EMBL" id="ALI01346.1"/>
    </source>
</evidence>
<evidence type="ECO:0000313" key="3">
    <source>
        <dbReference type="Proteomes" id="UP000066487"/>
    </source>
</evidence>
<dbReference type="AlphaFoldDB" id="A0A0N9W4R7"/>
<proteinExistence type="predicted"/>